<evidence type="ECO:0000256" key="1">
    <source>
        <dbReference type="ARBA" id="ARBA00005179"/>
    </source>
</evidence>
<dbReference type="Gene3D" id="3.40.366.10">
    <property type="entry name" value="Malonyl-Coenzyme A Acyl Carrier Protein, domain 2"/>
    <property type="match status" value="1"/>
</dbReference>
<dbReference type="CDD" id="cd05195">
    <property type="entry name" value="enoyl_red"/>
    <property type="match status" value="1"/>
</dbReference>
<dbReference type="GO" id="GO:0004312">
    <property type="term" value="F:fatty acid synthase activity"/>
    <property type="evidence" value="ECO:0007669"/>
    <property type="project" value="TreeGrafter"/>
</dbReference>
<dbReference type="PANTHER" id="PTHR43775:SF29">
    <property type="entry name" value="ASPERFURANONE POLYKETIDE SYNTHASE AFOG-RELATED"/>
    <property type="match status" value="1"/>
</dbReference>
<accession>A0A8H4SSD6</accession>
<dbReference type="Proteomes" id="UP000622797">
    <property type="component" value="Unassembled WGS sequence"/>
</dbReference>
<dbReference type="SUPFAM" id="SSF52151">
    <property type="entry name" value="FabD/lysophospholipase-like"/>
    <property type="match status" value="1"/>
</dbReference>
<dbReference type="InterPro" id="IPR013217">
    <property type="entry name" value="Methyltransf_12"/>
</dbReference>
<dbReference type="PROSITE" id="PS52004">
    <property type="entry name" value="KS3_2"/>
    <property type="match status" value="1"/>
</dbReference>
<dbReference type="InterPro" id="IPR036736">
    <property type="entry name" value="ACP-like_sf"/>
</dbReference>
<dbReference type="PROSITE" id="PS01162">
    <property type="entry name" value="QOR_ZETA_CRYSTAL"/>
    <property type="match status" value="1"/>
</dbReference>
<dbReference type="SUPFAM" id="SSF53335">
    <property type="entry name" value="S-adenosyl-L-methionine-dependent methyltransferases"/>
    <property type="match status" value="1"/>
</dbReference>
<evidence type="ECO:0000256" key="6">
    <source>
        <dbReference type="ARBA" id="ARBA00022857"/>
    </source>
</evidence>
<dbReference type="FunFam" id="3.40.50.720:FF:000209">
    <property type="entry name" value="Polyketide synthase Pks12"/>
    <property type="match status" value="1"/>
</dbReference>
<dbReference type="GO" id="GO:0031177">
    <property type="term" value="F:phosphopantetheine binding"/>
    <property type="evidence" value="ECO:0007669"/>
    <property type="project" value="InterPro"/>
</dbReference>
<evidence type="ECO:0000256" key="11">
    <source>
        <dbReference type="SAM" id="MobiDB-lite"/>
    </source>
</evidence>
<keyword evidence="6" id="KW-0521">NADP</keyword>
<dbReference type="Gene3D" id="3.40.47.10">
    <property type="match status" value="1"/>
</dbReference>
<dbReference type="InterPro" id="IPR032821">
    <property type="entry name" value="PKS_assoc"/>
</dbReference>
<dbReference type="GO" id="GO:0016491">
    <property type="term" value="F:oxidoreductase activity"/>
    <property type="evidence" value="ECO:0007669"/>
    <property type="project" value="UniProtKB-KW"/>
</dbReference>
<dbReference type="GO" id="GO:0032259">
    <property type="term" value="P:methylation"/>
    <property type="evidence" value="ECO:0007669"/>
    <property type="project" value="UniProtKB-KW"/>
</dbReference>
<dbReference type="GO" id="GO:0008270">
    <property type="term" value="F:zinc ion binding"/>
    <property type="evidence" value="ECO:0007669"/>
    <property type="project" value="InterPro"/>
</dbReference>
<dbReference type="SMART" id="SM00825">
    <property type="entry name" value="PKS_KS"/>
    <property type="match status" value="1"/>
</dbReference>
<dbReference type="InterPro" id="IPR016036">
    <property type="entry name" value="Malonyl_transacylase_ACP-bd"/>
</dbReference>
<dbReference type="GO" id="GO:1901336">
    <property type="term" value="P:lactone biosynthetic process"/>
    <property type="evidence" value="ECO:0007669"/>
    <property type="project" value="UniProtKB-ARBA"/>
</dbReference>
<dbReference type="EMBL" id="JABEXW010001302">
    <property type="protein sequence ID" value="KAF4944666.1"/>
    <property type="molecule type" value="Genomic_DNA"/>
</dbReference>
<dbReference type="InterPro" id="IPR049551">
    <property type="entry name" value="PKS_DH_C"/>
</dbReference>
<dbReference type="SUPFAM" id="SSF55048">
    <property type="entry name" value="Probable ACP-binding domain of malonyl-CoA ACP transacylase"/>
    <property type="match status" value="1"/>
</dbReference>
<dbReference type="Pfam" id="PF16197">
    <property type="entry name" value="KAsynt_C_assoc"/>
    <property type="match status" value="1"/>
</dbReference>
<evidence type="ECO:0000256" key="10">
    <source>
        <dbReference type="PROSITE-ProRule" id="PRU01363"/>
    </source>
</evidence>
<evidence type="ECO:0008006" key="17">
    <source>
        <dbReference type="Google" id="ProtNLM"/>
    </source>
</evidence>
<dbReference type="InterPro" id="IPR002364">
    <property type="entry name" value="Quin_OxRdtase/zeta-crystal_CS"/>
</dbReference>
<dbReference type="Pfam" id="PF23114">
    <property type="entry name" value="NAD-bd_HRPKS_sdrA"/>
    <property type="match status" value="1"/>
</dbReference>
<dbReference type="InterPro" id="IPR042104">
    <property type="entry name" value="PKS_dehydratase_sf"/>
</dbReference>
<dbReference type="Pfam" id="PF00698">
    <property type="entry name" value="Acyl_transf_1"/>
    <property type="match status" value="1"/>
</dbReference>
<dbReference type="InterPro" id="IPR011032">
    <property type="entry name" value="GroES-like_sf"/>
</dbReference>
<dbReference type="InterPro" id="IPR056501">
    <property type="entry name" value="NAD-bd_HRPKS_sdrA"/>
</dbReference>
<dbReference type="InterPro" id="IPR057326">
    <property type="entry name" value="KR_dom"/>
</dbReference>
<dbReference type="Pfam" id="PF02801">
    <property type="entry name" value="Ketoacyl-synt_C"/>
    <property type="match status" value="1"/>
</dbReference>
<evidence type="ECO:0000256" key="7">
    <source>
        <dbReference type="ARBA" id="ARBA00023002"/>
    </source>
</evidence>
<dbReference type="InterPro" id="IPR016039">
    <property type="entry name" value="Thiolase-like"/>
</dbReference>
<keyword evidence="16" id="KW-1185">Reference proteome</keyword>
<dbReference type="InterPro" id="IPR009081">
    <property type="entry name" value="PP-bd_ACP"/>
</dbReference>
<protein>
    <recommendedName>
        <fullName evidence="17">Polyketide synthase</fullName>
    </recommendedName>
</protein>
<feature type="region of interest" description="C-terminal hotdog fold" evidence="10">
    <location>
        <begin position="1166"/>
        <end position="1321"/>
    </location>
</feature>
<dbReference type="SUPFAM" id="SSF51735">
    <property type="entry name" value="NAD(P)-binding Rossmann-fold domains"/>
    <property type="match status" value="2"/>
</dbReference>
<evidence type="ECO:0000256" key="3">
    <source>
        <dbReference type="ARBA" id="ARBA00022553"/>
    </source>
</evidence>
<evidence type="ECO:0000313" key="16">
    <source>
        <dbReference type="Proteomes" id="UP000622797"/>
    </source>
</evidence>
<dbReference type="Gene3D" id="3.40.50.720">
    <property type="entry name" value="NAD(P)-binding Rossmann-like Domain"/>
    <property type="match status" value="3"/>
</dbReference>
<feature type="domain" description="PKS/mFAS DH" evidence="14">
    <location>
        <begin position="1003"/>
        <end position="1321"/>
    </location>
</feature>
<dbReference type="PROSITE" id="PS50075">
    <property type="entry name" value="CARRIER"/>
    <property type="match status" value="1"/>
</dbReference>
<dbReference type="CDD" id="cd02440">
    <property type="entry name" value="AdoMet_MTases"/>
    <property type="match status" value="1"/>
</dbReference>
<dbReference type="Gene3D" id="3.40.50.150">
    <property type="entry name" value="Vaccinia Virus protein VP39"/>
    <property type="match status" value="1"/>
</dbReference>
<dbReference type="SUPFAM" id="SSF53901">
    <property type="entry name" value="Thiolase-like"/>
    <property type="match status" value="1"/>
</dbReference>
<dbReference type="Pfam" id="PF00109">
    <property type="entry name" value="ketoacyl-synt"/>
    <property type="match status" value="1"/>
</dbReference>
<feature type="compositionally biased region" description="Polar residues" evidence="11">
    <location>
        <begin position="481"/>
        <end position="497"/>
    </location>
</feature>
<dbReference type="SMART" id="SM00826">
    <property type="entry name" value="PKS_DH"/>
    <property type="match status" value="1"/>
</dbReference>
<feature type="active site" description="Proton acceptor; for dehydratase activity" evidence="10">
    <location>
        <position position="1035"/>
    </location>
</feature>
<evidence type="ECO:0000259" key="14">
    <source>
        <dbReference type="PROSITE" id="PS52019"/>
    </source>
</evidence>
<keyword evidence="4" id="KW-0489">Methyltransferase</keyword>
<comment type="pathway">
    <text evidence="1">Secondary metabolite biosynthesis.</text>
</comment>
<dbReference type="Pfam" id="PF21089">
    <property type="entry name" value="PKS_DH_N"/>
    <property type="match status" value="1"/>
</dbReference>
<reference evidence="15" key="2">
    <citation type="submission" date="2020-05" db="EMBL/GenBank/DDBJ databases">
        <authorList>
            <person name="Kim H.-S."/>
            <person name="Proctor R.H."/>
            <person name="Brown D.W."/>
        </authorList>
    </citation>
    <scope>NUCLEOTIDE SEQUENCE</scope>
    <source>
        <strain evidence="15">NRRL 20472</strain>
    </source>
</reference>
<organism evidence="15 16">
    <name type="scientific">Fusarium sarcochroum</name>
    <dbReference type="NCBI Taxonomy" id="1208366"/>
    <lineage>
        <taxon>Eukaryota</taxon>
        <taxon>Fungi</taxon>
        <taxon>Dikarya</taxon>
        <taxon>Ascomycota</taxon>
        <taxon>Pezizomycotina</taxon>
        <taxon>Sordariomycetes</taxon>
        <taxon>Hypocreomycetidae</taxon>
        <taxon>Hypocreales</taxon>
        <taxon>Nectriaceae</taxon>
        <taxon>Fusarium</taxon>
        <taxon>Fusarium lateritium species complex</taxon>
    </lineage>
</organism>
<dbReference type="GO" id="GO:0006633">
    <property type="term" value="P:fatty acid biosynthetic process"/>
    <property type="evidence" value="ECO:0007669"/>
    <property type="project" value="TreeGrafter"/>
</dbReference>
<dbReference type="SUPFAM" id="SSF50129">
    <property type="entry name" value="GroES-like"/>
    <property type="match status" value="1"/>
</dbReference>
<dbReference type="InterPro" id="IPR036291">
    <property type="entry name" value="NAD(P)-bd_dom_sf"/>
</dbReference>
<evidence type="ECO:0000256" key="9">
    <source>
        <dbReference type="ARBA" id="ARBA00023315"/>
    </source>
</evidence>
<keyword evidence="7" id="KW-0560">Oxidoreductase</keyword>
<comment type="caution">
    <text evidence="15">The sequence shown here is derived from an EMBL/GenBank/DDBJ whole genome shotgun (WGS) entry which is preliminary data.</text>
</comment>
<sequence>MEPIAIIGLDLKFPGDATDADGFWDMLVEGRSALTDIPDERFKVSSFYHPDPERAGSLNVTKAHFLKDDVAAFDAPFFSITPAEAGGMDPQQRGLLENAYRALENAGCPMDKALGSNTGVFIGCFTREYESIMFKETEIQQRYFATGTGTTMLANRLSYFYDLHGPSISLDTACSSSLNACHLACNSLRLGECNMALAAGCNLFYNPDTIIPLTALGFLSPDGRCYSFDSRANGYSRGEGFGMVVLKRLSDAIRDGDCIRAIIRGSSSNQDGKSPGITQPTRQAQVDLINAAYQSAGLDKTRTRFFEAHGTGTPVGDPIEASAISDAFSEYRSEEEPMVVGAVKTNIGHLEGSAGIAGLIKTVLVLEKGIIPPNMGYESPNPKIPVDEWHLKFPKRSELWPGRGLRRASVNAFGYGGSNAHIIVDDAFHYLKEHDLRGKHRTVEYSQLDDVQLLSDSITAINGHSTNGTNGVITIGVNGDSSGSSLRSTTPDSSQDESSLKLISGPASRARSFVFSTFDEAGAVRMAEAYHEFLTSRQTITAGFDQEQHFLDDLSYTLNNHRTAFPWRFSVVADSVNALAEKLKRNPSPVRAGVDPKLGFIFTGQGAQWYAMGRELLLAYPTFSTSVFSADSYLRQLGCSWSLVGELLQNEDQSRINDPAFSQPLCTALQVALVDLLSSWGVKPAAVLGHSSGEIAAAYAAGAISQESAWRLAFYRGSLSSALAKSTHYSHGSMLSVAMSATDATAYLRDHVGGDAGNMIVVACINSPRNVTLSGRVEYVDKIKSAADADGIFARKLKVDNGYHSPLMVAIVEEYRSVIGDLKNTSKTSSKQDTPVMYSSLTGNTTTVSALQSPDYWIDNLLCPVQFSKAFSLMCSSLNTTVKKLGAAARAAAKRPKVTEVLEIGPHAALRGPIRETIELTPEVTTVGYESVLRRGTSAVDTALAAANWLWCRGYEVNIAKASGADNSSLLANGPGYTFNHSNTYWNESRISKGYRFRSAIRHELLGAPVPDWDPSNAIWRNYMRLSEIPWVKHHRITGATIYPAAGMLVMAVEASRQMADTSRVVKGFRIVDARFNVALRVPTTQNGIETHFHMQPSRDYPDTAARTVRRFSFSSYEGGEWREHCHGLVFTEYEQPYTVVDGGKEDVEFQLACKQRLASVEKASQVDTSFRQLYEHLSTVGLDFGATFQTLRDIRCGAIGEAVATVERQDLESLMPLGYLQEHLIHPTVLDGILQSIIVCLTKGGREVDQVMVPSEIGDLWISADPSTAKFDSVRVSCSGKFLGIRQAEARIVGLDIATDKPVCTVDNFIITTVARSEGVSSSDAARRLCFNLDYKVDPALLDQNAADKTLQPDAASGPTPQQAELIQEVEMMCFLYIKRFWDRIYDKDRDAKSVGYHKKYIAWIKHQLDNYDAGLVPHSQPEWRERAASDEYISQMEAKLLAEGSAEGKLVVYVGRELPAILAGESDALELLFKDKLVENVYREGVGAELGYNRMAAYIDALAHKNPALRVLEVGAGTGGATRPILKCLTTQGNGETGTPRFSHYAFTDISIGFFENAREMFKDTAGRMSFRALNAEADLEDQGFSGEQYDVICAANVIHATKSLDATLSNVKKLLKPGGKLILYEMTNTGMIRTGFAFGLLPGWWLSVEDFREFTPLAAPKDWSNCLKKSGFSGTDLHIYDFPDHRHQMVSVLVSTALGDGSDDVPASRTSGPIKIILGGQESSLPIQKNLADTLRNHAVSLDSVADIVHLGEAVADPKELQQSRCIFLGDVESNFLANVHDGDYEAFQKLISSTKTLLWVNQGGGPWPRSPGADMVTGFARCMRAENPGLDFLTLSIDDLSSLDAASSTIFHLLSSGSGQENSFYEKDGAVYIPRITEANTVNHLIAAKTKGEVARPETWQDASKGRALTLQCATPGLLDTLQFQDDALYEKPLEPDDVEVRVHATGLNLLDVMIALGQVIGSAFGQECAGVVTRIGSNVQRVAVGDRVCGLLKGTFKTFARGTQWQFVKISPTINFTDAAAIPVVYTTAYYGLHDLARLQAGESILIHWGAGGVGQAAIQLAKAVGAEVFVTVGSIEKRDFVHEHYGVPLDHVLSSRDLTFVHGIKRLTNGRGVDVILNSTSGQTLRASWDCIASYGRFIEIGKVDIFANANLPMGPFKKSVTFSFFDIGTIALERGQLFARVLQDVVGLLEKGSVTPPQPLHVYHYSDIQEAFRIMQSGSHTGKLVLKPREEDLVMVEPSRKSTYSFDPKASYLLSGGMGGLGRSTARWMASRGAKNLILLSRSGTTRPAAQELMKDLAAAGVTAYAPQCDVSDRTVLERVLNECAETMPPIKGCVQGSMVLKDAIFSNMSEEDYYTAVRPKVVASWNLHELLPQDMDFFILLSSASGVVGNRGQSNYCVGNTYQDALARHRVAQGLPGVAVDLGMLLSVGFAAENQESMANLRQEGFNAMREDEFLALLDVLCQPTDKDAVDTNKQLQASSLAQIAVGLEAPATLRIKGIPEPAWMNDPLFKHLYQIRGEGDHDGDGDGEASATSCASLLPAVGSFAEATKIVSAAIVQKLCRALSSSESDIDVSKPLHSYGVDSLVAVELRAWFMKDVGSDIAVFDIMSGQSLEELAELAAKRSSFVRLEEEAEQE</sequence>
<feature type="region of interest" description="N-terminal hotdog fold" evidence="10">
    <location>
        <begin position="1003"/>
        <end position="1137"/>
    </location>
</feature>
<evidence type="ECO:0000259" key="12">
    <source>
        <dbReference type="PROSITE" id="PS50075"/>
    </source>
</evidence>
<dbReference type="InterPro" id="IPR016035">
    <property type="entry name" value="Acyl_Trfase/lysoPLipase"/>
</dbReference>
<dbReference type="PROSITE" id="PS52019">
    <property type="entry name" value="PKS_MFAS_DH"/>
    <property type="match status" value="1"/>
</dbReference>
<dbReference type="InterPro" id="IPR049552">
    <property type="entry name" value="PKS_DH_N"/>
</dbReference>
<dbReference type="InterPro" id="IPR029063">
    <property type="entry name" value="SAM-dependent_MTases_sf"/>
</dbReference>
<keyword evidence="5" id="KW-0808">Transferase</keyword>
<dbReference type="Pfam" id="PF08659">
    <property type="entry name" value="KR"/>
    <property type="match status" value="1"/>
</dbReference>
<feature type="domain" description="Ketosynthase family 3 (KS3)" evidence="13">
    <location>
        <begin position="1"/>
        <end position="426"/>
    </location>
</feature>
<dbReference type="Gene3D" id="3.90.180.10">
    <property type="entry name" value="Medium-chain alcohol dehydrogenases, catalytic domain"/>
    <property type="match status" value="1"/>
</dbReference>
<dbReference type="SUPFAM" id="SSF47336">
    <property type="entry name" value="ACP-like"/>
    <property type="match status" value="1"/>
</dbReference>
<feature type="active site" description="Proton donor; for dehydratase activity" evidence="10">
    <location>
        <position position="1232"/>
    </location>
</feature>
<dbReference type="InterPro" id="IPR049900">
    <property type="entry name" value="PKS_mFAS_DH"/>
</dbReference>
<evidence type="ECO:0000256" key="2">
    <source>
        <dbReference type="ARBA" id="ARBA00022450"/>
    </source>
</evidence>
<gene>
    <name evidence="15" type="ORF">FSARC_14608</name>
</gene>
<dbReference type="PANTHER" id="PTHR43775">
    <property type="entry name" value="FATTY ACID SYNTHASE"/>
    <property type="match status" value="1"/>
</dbReference>
<dbReference type="Pfam" id="PF08240">
    <property type="entry name" value="ADH_N"/>
    <property type="match status" value="1"/>
</dbReference>
<keyword evidence="8" id="KW-0511">Multifunctional enzyme</keyword>
<proteinExistence type="predicted"/>
<dbReference type="Gene3D" id="1.10.1200.10">
    <property type="entry name" value="ACP-like"/>
    <property type="match status" value="1"/>
</dbReference>
<dbReference type="GO" id="GO:0008168">
    <property type="term" value="F:methyltransferase activity"/>
    <property type="evidence" value="ECO:0007669"/>
    <property type="project" value="UniProtKB-KW"/>
</dbReference>
<name>A0A8H4SSD6_9HYPO</name>
<evidence type="ECO:0000256" key="8">
    <source>
        <dbReference type="ARBA" id="ARBA00023268"/>
    </source>
</evidence>
<evidence type="ECO:0000313" key="15">
    <source>
        <dbReference type="EMBL" id="KAF4944666.1"/>
    </source>
</evidence>
<evidence type="ECO:0000256" key="4">
    <source>
        <dbReference type="ARBA" id="ARBA00022603"/>
    </source>
</evidence>
<dbReference type="InterPro" id="IPR013154">
    <property type="entry name" value="ADH-like_N"/>
</dbReference>
<dbReference type="FunFam" id="3.40.47.10:FF:000019">
    <property type="entry name" value="Polyketide synthase type I"/>
    <property type="match status" value="1"/>
</dbReference>
<dbReference type="SMART" id="SM00829">
    <property type="entry name" value="PKS_ER"/>
    <property type="match status" value="1"/>
</dbReference>
<dbReference type="InterPro" id="IPR020807">
    <property type="entry name" value="PKS_DH"/>
</dbReference>
<dbReference type="InterPro" id="IPR014043">
    <property type="entry name" value="Acyl_transferase_dom"/>
</dbReference>
<evidence type="ECO:0000256" key="5">
    <source>
        <dbReference type="ARBA" id="ARBA00022679"/>
    </source>
</evidence>
<dbReference type="InterPro" id="IPR014031">
    <property type="entry name" value="Ketoacyl_synth_C"/>
</dbReference>
<dbReference type="InterPro" id="IPR020806">
    <property type="entry name" value="PKS_PP-bd"/>
</dbReference>
<dbReference type="InterPro" id="IPR014030">
    <property type="entry name" value="Ketoacyl_synth_N"/>
</dbReference>
<dbReference type="InterPro" id="IPR050091">
    <property type="entry name" value="PKS_NRPS_Biosynth_Enz"/>
</dbReference>
<dbReference type="Pfam" id="PF14765">
    <property type="entry name" value="PS-DH"/>
    <property type="match status" value="1"/>
</dbReference>
<dbReference type="Pfam" id="PF08242">
    <property type="entry name" value="Methyltransf_12"/>
    <property type="match status" value="1"/>
</dbReference>
<dbReference type="CDD" id="cd00833">
    <property type="entry name" value="PKS"/>
    <property type="match status" value="1"/>
</dbReference>
<evidence type="ECO:0000259" key="13">
    <source>
        <dbReference type="PROSITE" id="PS52004"/>
    </source>
</evidence>
<dbReference type="SMART" id="SM00822">
    <property type="entry name" value="PKS_KR"/>
    <property type="match status" value="1"/>
</dbReference>
<dbReference type="Pfam" id="PF23297">
    <property type="entry name" value="ACP_SdgA_C"/>
    <property type="match status" value="1"/>
</dbReference>
<reference evidence="15" key="1">
    <citation type="journal article" date="2020" name="BMC Genomics">
        <title>Correction to: Identification and distribution of gene clusters required for synthesis of sphingolipid metabolism inhibitors in diverse species of the filamentous fungus Fusarium.</title>
        <authorList>
            <person name="Kim H.S."/>
            <person name="Lohmar J.M."/>
            <person name="Busman M."/>
            <person name="Brown D.W."/>
            <person name="Naumann T.A."/>
            <person name="Divon H.H."/>
            <person name="Lysoe E."/>
            <person name="Uhlig S."/>
            <person name="Proctor R.H."/>
        </authorList>
    </citation>
    <scope>NUCLEOTIDE SEQUENCE</scope>
    <source>
        <strain evidence="15">NRRL 20472</strain>
    </source>
</reference>
<dbReference type="InterPro" id="IPR020843">
    <property type="entry name" value="ER"/>
</dbReference>
<feature type="domain" description="Carrier" evidence="12">
    <location>
        <begin position="2555"/>
        <end position="2632"/>
    </location>
</feature>
<keyword evidence="2" id="KW-0596">Phosphopantetheine</keyword>
<dbReference type="Gene3D" id="3.10.129.110">
    <property type="entry name" value="Polyketide synthase dehydratase"/>
    <property type="match status" value="1"/>
</dbReference>
<feature type="region of interest" description="Disordered" evidence="11">
    <location>
        <begin position="481"/>
        <end position="501"/>
    </location>
</feature>
<dbReference type="Gene3D" id="3.30.70.3290">
    <property type="match status" value="1"/>
</dbReference>
<dbReference type="OrthoDB" id="329835at2759"/>
<dbReference type="SMART" id="SM00827">
    <property type="entry name" value="PKS_AT"/>
    <property type="match status" value="1"/>
</dbReference>
<keyword evidence="3" id="KW-0597">Phosphoprotein</keyword>
<dbReference type="Pfam" id="PF13602">
    <property type="entry name" value="ADH_zinc_N_2"/>
    <property type="match status" value="1"/>
</dbReference>
<dbReference type="SMART" id="SM00823">
    <property type="entry name" value="PKS_PP"/>
    <property type="match status" value="1"/>
</dbReference>
<dbReference type="GO" id="GO:0030639">
    <property type="term" value="P:polyketide biosynthetic process"/>
    <property type="evidence" value="ECO:0007669"/>
    <property type="project" value="UniProtKB-ARBA"/>
</dbReference>
<dbReference type="InterPro" id="IPR013968">
    <property type="entry name" value="PKS_KR"/>
</dbReference>
<dbReference type="InterPro" id="IPR020841">
    <property type="entry name" value="PKS_Beta-ketoAc_synthase_dom"/>
</dbReference>
<keyword evidence="9" id="KW-0012">Acyltransferase</keyword>
<dbReference type="InterPro" id="IPR001227">
    <property type="entry name" value="Ac_transferase_dom_sf"/>
</dbReference>
<dbReference type="InterPro" id="IPR006162">
    <property type="entry name" value="Ppantetheine_attach_site"/>
</dbReference>
<dbReference type="PROSITE" id="PS00012">
    <property type="entry name" value="PHOSPHOPANTETHEINE"/>
    <property type="match status" value="1"/>
</dbReference>